<evidence type="ECO:0000313" key="2">
    <source>
        <dbReference type="Proteomes" id="UP000814128"/>
    </source>
</evidence>
<proteinExistence type="predicted"/>
<dbReference type="EMBL" id="MU273915">
    <property type="protein sequence ID" value="KAI0027380.1"/>
    <property type="molecule type" value="Genomic_DNA"/>
</dbReference>
<accession>A0ACB8Q6J3</accession>
<gene>
    <name evidence="1" type="ORF">K488DRAFT_61691</name>
</gene>
<protein>
    <submittedName>
        <fullName evidence="1">Uncharacterized protein</fullName>
    </submittedName>
</protein>
<sequence>GWGNVMQELVFNAHLAYKSGRVFTMYNYTYDRNTAVDYAPFGRTGLRPPRVPLSAFLGAGPIAGGSFPDPHSDHPPAVVDEFFDQVCPHPAIVNVTAFKNENGLAWGAAETILHQFNALLRDTNNNCVDLFGDGPRMQSVWPEILASPIVTAWRWSSLVESGVEHNSKHIHPTLRISPGDRSPLKGLLTLHLRRGDFKGHCNHLAKWSSHYNAFNVYPGLPDQRTPPMNPSEGVASTEATAFFQEHCFPAYDQIVRKVRAVRSDALAHGVTLDRMYVLTNGDRTWLEGLKRELRAADPHMWKSIGTSRDLELTEEQKFVSQAMDMLVATRAEVFIGNAWSSLTANVNMLRVAQHHPLNTIRFW</sequence>
<name>A0ACB8Q6J3_9AGAM</name>
<evidence type="ECO:0000313" key="1">
    <source>
        <dbReference type="EMBL" id="KAI0027380.1"/>
    </source>
</evidence>
<dbReference type="Proteomes" id="UP000814128">
    <property type="component" value="Unassembled WGS sequence"/>
</dbReference>
<reference evidence="1" key="1">
    <citation type="submission" date="2021-02" db="EMBL/GenBank/DDBJ databases">
        <authorList>
            <consortium name="DOE Joint Genome Institute"/>
            <person name="Ahrendt S."/>
            <person name="Looney B.P."/>
            <person name="Miyauchi S."/>
            <person name="Morin E."/>
            <person name="Drula E."/>
            <person name="Courty P.E."/>
            <person name="Chicoki N."/>
            <person name="Fauchery L."/>
            <person name="Kohler A."/>
            <person name="Kuo A."/>
            <person name="Labutti K."/>
            <person name="Pangilinan J."/>
            <person name="Lipzen A."/>
            <person name="Riley R."/>
            <person name="Andreopoulos W."/>
            <person name="He G."/>
            <person name="Johnson J."/>
            <person name="Barry K.W."/>
            <person name="Grigoriev I.V."/>
            <person name="Nagy L."/>
            <person name="Hibbett D."/>
            <person name="Henrissat B."/>
            <person name="Matheny P.B."/>
            <person name="Labbe J."/>
            <person name="Martin F."/>
        </authorList>
    </citation>
    <scope>NUCLEOTIDE SEQUENCE</scope>
    <source>
        <strain evidence="1">EC-137</strain>
    </source>
</reference>
<comment type="caution">
    <text evidence="1">The sequence shown here is derived from an EMBL/GenBank/DDBJ whole genome shotgun (WGS) entry which is preliminary data.</text>
</comment>
<reference evidence="1" key="2">
    <citation type="journal article" date="2022" name="New Phytol.">
        <title>Evolutionary transition to the ectomycorrhizal habit in the genomes of a hyperdiverse lineage of mushroom-forming fungi.</title>
        <authorList>
            <person name="Looney B."/>
            <person name="Miyauchi S."/>
            <person name="Morin E."/>
            <person name="Drula E."/>
            <person name="Courty P.E."/>
            <person name="Kohler A."/>
            <person name="Kuo A."/>
            <person name="LaButti K."/>
            <person name="Pangilinan J."/>
            <person name="Lipzen A."/>
            <person name="Riley R."/>
            <person name="Andreopoulos W."/>
            <person name="He G."/>
            <person name="Johnson J."/>
            <person name="Nolan M."/>
            <person name="Tritt A."/>
            <person name="Barry K.W."/>
            <person name="Grigoriev I.V."/>
            <person name="Nagy L.G."/>
            <person name="Hibbett D."/>
            <person name="Henrissat B."/>
            <person name="Matheny P.B."/>
            <person name="Labbe J."/>
            <person name="Martin F.M."/>
        </authorList>
    </citation>
    <scope>NUCLEOTIDE SEQUENCE</scope>
    <source>
        <strain evidence="1">EC-137</strain>
    </source>
</reference>
<organism evidence="1 2">
    <name type="scientific">Vararia minispora EC-137</name>
    <dbReference type="NCBI Taxonomy" id="1314806"/>
    <lineage>
        <taxon>Eukaryota</taxon>
        <taxon>Fungi</taxon>
        <taxon>Dikarya</taxon>
        <taxon>Basidiomycota</taxon>
        <taxon>Agaricomycotina</taxon>
        <taxon>Agaricomycetes</taxon>
        <taxon>Russulales</taxon>
        <taxon>Lachnocladiaceae</taxon>
        <taxon>Vararia</taxon>
    </lineage>
</organism>
<feature type="non-terminal residue" evidence="1">
    <location>
        <position position="1"/>
    </location>
</feature>
<keyword evidence="2" id="KW-1185">Reference proteome</keyword>